<keyword evidence="2" id="KW-1185">Reference proteome</keyword>
<name>A0ABP7PUT0_9GAMM</name>
<reference evidence="2" key="1">
    <citation type="journal article" date="2019" name="Int. J. Syst. Evol. Microbiol.">
        <title>The Global Catalogue of Microorganisms (GCM) 10K type strain sequencing project: providing services to taxonomists for standard genome sequencing and annotation.</title>
        <authorList>
            <consortium name="The Broad Institute Genomics Platform"/>
            <consortium name="The Broad Institute Genome Sequencing Center for Infectious Disease"/>
            <person name="Wu L."/>
            <person name="Ma J."/>
        </authorList>
    </citation>
    <scope>NUCLEOTIDE SEQUENCE [LARGE SCALE GENOMIC DNA]</scope>
    <source>
        <strain evidence="2">JCM 17555</strain>
    </source>
</reference>
<evidence type="ECO:0000313" key="1">
    <source>
        <dbReference type="EMBL" id="GAA3970803.1"/>
    </source>
</evidence>
<organism evidence="1 2">
    <name type="scientific">Allohahella marinimesophila</name>
    <dbReference type="NCBI Taxonomy" id="1054972"/>
    <lineage>
        <taxon>Bacteria</taxon>
        <taxon>Pseudomonadati</taxon>
        <taxon>Pseudomonadota</taxon>
        <taxon>Gammaproteobacteria</taxon>
        <taxon>Oceanospirillales</taxon>
        <taxon>Hahellaceae</taxon>
        <taxon>Allohahella</taxon>
    </lineage>
</organism>
<accession>A0ABP7PUT0</accession>
<gene>
    <name evidence="1" type="ORF">GCM10022278_30420</name>
</gene>
<proteinExistence type="predicted"/>
<dbReference type="RefSeq" id="WP_344807898.1">
    <property type="nucleotide sequence ID" value="NZ_BAABBO010000013.1"/>
</dbReference>
<evidence type="ECO:0000313" key="2">
    <source>
        <dbReference type="Proteomes" id="UP001501337"/>
    </source>
</evidence>
<dbReference type="Proteomes" id="UP001501337">
    <property type="component" value="Unassembled WGS sequence"/>
</dbReference>
<dbReference type="EMBL" id="BAABBO010000013">
    <property type="protein sequence ID" value="GAA3970803.1"/>
    <property type="molecule type" value="Genomic_DNA"/>
</dbReference>
<protein>
    <submittedName>
        <fullName evidence="1">Uncharacterized protein</fullName>
    </submittedName>
</protein>
<sequence length="125" mass="13763">MGIVRGPNFEKAMHDSLKTMTPETVNFIDAAKVAFQAGHAAFPEVSFDHVRIAKIVGLKGINVSLILGKLTDRLMLDTSFRWGADHGFEKAKWVLRTSHSLKGIKITFTPEVAAYFSSDSTPAKE</sequence>
<comment type="caution">
    <text evidence="1">The sequence shown here is derived from an EMBL/GenBank/DDBJ whole genome shotgun (WGS) entry which is preliminary data.</text>
</comment>